<reference evidence="1 2" key="1">
    <citation type="submission" date="2013-11" db="EMBL/GenBank/DDBJ databases">
        <title>Genome sequencing of Stegodyphus mimosarum.</title>
        <authorList>
            <person name="Bechsgaard J."/>
        </authorList>
    </citation>
    <scope>NUCLEOTIDE SEQUENCE [LARGE SCALE GENOMIC DNA]</scope>
</reference>
<accession>A0A087U631</accession>
<feature type="non-terminal residue" evidence="1">
    <location>
        <position position="112"/>
    </location>
</feature>
<gene>
    <name evidence="1" type="ORF">X975_11999</name>
</gene>
<organism evidence="1 2">
    <name type="scientific">Stegodyphus mimosarum</name>
    <name type="common">African social velvet spider</name>
    <dbReference type="NCBI Taxonomy" id="407821"/>
    <lineage>
        <taxon>Eukaryota</taxon>
        <taxon>Metazoa</taxon>
        <taxon>Ecdysozoa</taxon>
        <taxon>Arthropoda</taxon>
        <taxon>Chelicerata</taxon>
        <taxon>Arachnida</taxon>
        <taxon>Araneae</taxon>
        <taxon>Araneomorphae</taxon>
        <taxon>Entelegynae</taxon>
        <taxon>Eresoidea</taxon>
        <taxon>Eresidae</taxon>
        <taxon>Stegodyphus</taxon>
    </lineage>
</organism>
<evidence type="ECO:0000313" key="1">
    <source>
        <dbReference type="EMBL" id="KFM72820.1"/>
    </source>
</evidence>
<dbReference type="AlphaFoldDB" id="A0A087U631"/>
<dbReference type="EMBL" id="KK118373">
    <property type="protein sequence ID" value="KFM72820.1"/>
    <property type="molecule type" value="Genomic_DNA"/>
</dbReference>
<keyword evidence="2" id="KW-1185">Reference proteome</keyword>
<protein>
    <submittedName>
        <fullName evidence="1">Uncharacterized protein</fullName>
    </submittedName>
</protein>
<proteinExistence type="predicted"/>
<evidence type="ECO:0000313" key="2">
    <source>
        <dbReference type="Proteomes" id="UP000054359"/>
    </source>
</evidence>
<sequence length="112" mass="12481">MKMTAKHLNTYHHCRSSNASGTERLPRGCLSQLQKFPPSGGSLVQRNWQIPLLKEGSEGAAIAVSGAVQIMNTTRIVVTKKSISRWLKGMAWTYPETVKPKRRKRCLSTTKA</sequence>
<name>A0A087U631_STEMI</name>
<dbReference type="Proteomes" id="UP000054359">
    <property type="component" value="Unassembled WGS sequence"/>
</dbReference>